<organism evidence="1 2">
    <name type="scientific">Tegillarca granosa</name>
    <name type="common">Malaysian cockle</name>
    <name type="synonym">Anadara granosa</name>
    <dbReference type="NCBI Taxonomy" id="220873"/>
    <lineage>
        <taxon>Eukaryota</taxon>
        <taxon>Metazoa</taxon>
        <taxon>Spiralia</taxon>
        <taxon>Lophotrochozoa</taxon>
        <taxon>Mollusca</taxon>
        <taxon>Bivalvia</taxon>
        <taxon>Autobranchia</taxon>
        <taxon>Pteriomorphia</taxon>
        <taxon>Arcoida</taxon>
        <taxon>Arcoidea</taxon>
        <taxon>Arcidae</taxon>
        <taxon>Tegillarca</taxon>
    </lineage>
</organism>
<sequence>MVQIIQLSLDIGCFGPLESAYNKLCSAFLRRNVDQEICILNACKAYSLVISPNSFDSSVVPEKKKLKLS</sequence>
<name>A0ABQ9E7B8_TEGGR</name>
<gene>
    <name evidence="1" type="ORF">KUTeg_021743</name>
</gene>
<feature type="non-terminal residue" evidence="1">
    <location>
        <position position="69"/>
    </location>
</feature>
<accession>A0ABQ9E7B8</accession>
<dbReference type="Proteomes" id="UP001217089">
    <property type="component" value="Unassembled WGS sequence"/>
</dbReference>
<evidence type="ECO:0000313" key="1">
    <source>
        <dbReference type="EMBL" id="KAJ8300224.1"/>
    </source>
</evidence>
<proteinExistence type="predicted"/>
<dbReference type="EMBL" id="JARBDR010000919">
    <property type="protein sequence ID" value="KAJ8300224.1"/>
    <property type="molecule type" value="Genomic_DNA"/>
</dbReference>
<evidence type="ECO:0000313" key="2">
    <source>
        <dbReference type="Proteomes" id="UP001217089"/>
    </source>
</evidence>
<comment type="caution">
    <text evidence="1">The sequence shown here is derived from an EMBL/GenBank/DDBJ whole genome shotgun (WGS) entry which is preliminary data.</text>
</comment>
<protein>
    <submittedName>
        <fullName evidence="1">Uncharacterized protein</fullName>
    </submittedName>
</protein>
<keyword evidence="2" id="KW-1185">Reference proteome</keyword>
<reference evidence="1 2" key="1">
    <citation type="submission" date="2022-12" db="EMBL/GenBank/DDBJ databases">
        <title>Chromosome-level genome of Tegillarca granosa.</title>
        <authorList>
            <person name="Kim J."/>
        </authorList>
    </citation>
    <scope>NUCLEOTIDE SEQUENCE [LARGE SCALE GENOMIC DNA]</scope>
    <source>
        <strain evidence="1">Teg-2019</strain>
        <tissue evidence="1">Adductor muscle</tissue>
    </source>
</reference>